<dbReference type="PANTHER" id="PTHR30575:SF8">
    <property type="entry name" value="PEPTIDASE M20 DOMAIN-CONTAINING PROTEIN 2"/>
    <property type="match status" value="1"/>
</dbReference>
<organism evidence="4 5">
    <name type="scientific">Paraphoma chrysanthemicola</name>
    <dbReference type="NCBI Taxonomy" id="798071"/>
    <lineage>
        <taxon>Eukaryota</taxon>
        <taxon>Fungi</taxon>
        <taxon>Dikarya</taxon>
        <taxon>Ascomycota</taxon>
        <taxon>Pezizomycotina</taxon>
        <taxon>Dothideomycetes</taxon>
        <taxon>Pleosporomycetidae</taxon>
        <taxon>Pleosporales</taxon>
        <taxon>Pleosporineae</taxon>
        <taxon>Phaeosphaeriaceae</taxon>
        <taxon>Paraphoma</taxon>
    </lineage>
</organism>
<gene>
    <name evidence="4" type="ORF">FB567DRAFT_31083</name>
</gene>
<evidence type="ECO:0000313" key="4">
    <source>
        <dbReference type="EMBL" id="KAH7095467.1"/>
    </source>
</evidence>
<dbReference type="AlphaFoldDB" id="A0A8K0W4L7"/>
<dbReference type="PANTHER" id="PTHR30575">
    <property type="entry name" value="PEPTIDASE M20"/>
    <property type="match status" value="1"/>
</dbReference>
<dbReference type="InterPro" id="IPR002933">
    <property type="entry name" value="Peptidase_M20"/>
</dbReference>
<evidence type="ECO:0000256" key="2">
    <source>
        <dbReference type="PIRNR" id="PIRNR037226"/>
    </source>
</evidence>
<dbReference type="Gene3D" id="3.30.70.360">
    <property type="match status" value="1"/>
</dbReference>
<dbReference type="CDD" id="cd05672">
    <property type="entry name" value="M20_ACY1L2-like"/>
    <property type="match status" value="1"/>
</dbReference>
<dbReference type="OrthoDB" id="6119954at2759"/>
<dbReference type="SUPFAM" id="SSF53187">
    <property type="entry name" value="Zn-dependent exopeptidases"/>
    <property type="match status" value="1"/>
</dbReference>
<dbReference type="Pfam" id="PF01546">
    <property type="entry name" value="Peptidase_M20"/>
    <property type="match status" value="1"/>
</dbReference>
<proteinExistence type="inferred from homology"/>
<sequence length="434" mass="46626">MVAILPRSYEREANAIKNHDSHTKPQLELETQTTEVRTTITKAIDSSASALQDINQGLHSHPETGFQEHFAHETITSYLSASGFDVKKHAYGLDTSFEVEYGSGGRLVIFCAEYDALPQIGHACGHNLIATSSIAAFIAAAQAMKDRQVPGRLRLLGTPAEEGGGGKAKLIDAGAFPKETAAAIMAHPMPAHSLFHTPGAYHGLAGLKLIASHKFHVEFRGKSAHAAGEPWNGVNALDAAVAAYQNVGLLRQQIEPDERVHCVIEHGGTVPNVITDYTRTAWNVRSPTIERANKLLERVKRCIDAGGLATGCKVDYIFSPTYLNLRVNDALCDSYAASMDAIGARVMVQQEKLMNASTDMGNVSHVVPSFHGAFTIPAEAGVSVHNSSFAECAGTDEAHACALQCGKGMAMLAMRVLMDEKLAQQARADFEKPE</sequence>
<dbReference type="SUPFAM" id="SSF55031">
    <property type="entry name" value="Bacterial exopeptidase dimerisation domain"/>
    <property type="match status" value="1"/>
</dbReference>
<protein>
    <recommendedName>
        <fullName evidence="2">Peptidase M20 domain-containing protein 2</fullName>
    </recommendedName>
</protein>
<dbReference type="NCBIfam" id="TIGR01891">
    <property type="entry name" value="amidohydrolases"/>
    <property type="match status" value="1"/>
</dbReference>
<comment type="caution">
    <text evidence="4">The sequence shown here is derived from an EMBL/GenBank/DDBJ whole genome shotgun (WGS) entry which is preliminary data.</text>
</comment>
<evidence type="ECO:0000256" key="1">
    <source>
        <dbReference type="ARBA" id="ARBA00006247"/>
    </source>
</evidence>
<name>A0A8K0W4L7_9PLEO</name>
<evidence type="ECO:0000313" key="5">
    <source>
        <dbReference type="Proteomes" id="UP000813461"/>
    </source>
</evidence>
<dbReference type="InterPro" id="IPR052030">
    <property type="entry name" value="Peptidase_M20/M20A_hydrolases"/>
</dbReference>
<feature type="domain" description="Peptidase M20 dimerisation" evidence="3">
    <location>
        <begin position="213"/>
        <end position="305"/>
    </location>
</feature>
<dbReference type="InterPro" id="IPR011650">
    <property type="entry name" value="Peptidase_M20_dimer"/>
</dbReference>
<dbReference type="PIRSF" id="PIRSF037226">
    <property type="entry name" value="Amidohydrolase_ACY1L2_prd"/>
    <property type="match status" value="1"/>
</dbReference>
<keyword evidence="5" id="KW-1185">Reference proteome</keyword>
<dbReference type="Gene3D" id="3.40.630.10">
    <property type="entry name" value="Zn peptidases"/>
    <property type="match status" value="1"/>
</dbReference>
<dbReference type="Pfam" id="PF07687">
    <property type="entry name" value="M20_dimer"/>
    <property type="match status" value="1"/>
</dbReference>
<dbReference type="InterPro" id="IPR017144">
    <property type="entry name" value="Xaa-Arg_dipeptidase"/>
</dbReference>
<reference evidence="4" key="1">
    <citation type="journal article" date="2021" name="Nat. Commun.">
        <title>Genetic determinants of endophytism in the Arabidopsis root mycobiome.</title>
        <authorList>
            <person name="Mesny F."/>
            <person name="Miyauchi S."/>
            <person name="Thiergart T."/>
            <person name="Pickel B."/>
            <person name="Atanasova L."/>
            <person name="Karlsson M."/>
            <person name="Huettel B."/>
            <person name="Barry K.W."/>
            <person name="Haridas S."/>
            <person name="Chen C."/>
            <person name="Bauer D."/>
            <person name="Andreopoulos W."/>
            <person name="Pangilinan J."/>
            <person name="LaButti K."/>
            <person name="Riley R."/>
            <person name="Lipzen A."/>
            <person name="Clum A."/>
            <person name="Drula E."/>
            <person name="Henrissat B."/>
            <person name="Kohler A."/>
            <person name="Grigoriev I.V."/>
            <person name="Martin F.M."/>
            <person name="Hacquard S."/>
        </authorList>
    </citation>
    <scope>NUCLEOTIDE SEQUENCE</scope>
    <source>
        <strain evidence="4">MPI-SDFR-AT-0120</strain>
    </source>
</reference>
<dbReference type="InterPro" id="IPR036264">
    <property type="entry name" value="Bact_exopeptidase_dim_dom"/>
</dbReference>
<dbReference type="EMBL" id="JAGMVJ010000001">
    <property type="protein sequence ID" value="KAH7095467.1"/>
    <property type="molecule type" value="Genomic_DNA"/>
</dbReference>
<dbReference type="InterPro" id="IPR017439">
    <property type="entry name" value="Amidohydrolase"/>
</dbReference>
<evidence type="ECO:0000259" key="3">
    <source>
        <dbReference type="Pfam" id="PF07687"/>
    </source>
</evidence>
<comment type="similarity">
    <text evidence="1 2">Belongs to the peptidase M20A family.</text>
</comment>
<dbReference type="GO" id="GO:0016805">
    <property type="term" value="F:dipeptidase activity"/>
    <property type="evidence" value="ECO:0007669"/>
    <property type="project" value="InterPro"/>
</dbReference>
<accession>A0A8K0W4L7</accession>
<dbReference type="FunFam" id="3.30.70.360:FF:000004">
    <property type="entry name" value="Peptidase M20 domain-containing protein 2"/>
    <property type="match status" value="1"/>
</dbReference>
<dbReference type="Proteomes" id="UP000813461">
    <property type="component" value="Unassembled WGS sequence"/>
</dbReference>